<keyword evidence="2" id="KW-1185">Reference proteome</keyword>
<dbReference type="STRING" id="337701.SAMN05444398_11930"/>
<protein>
    <submittedName>
        <fullName evidence="1">Uncharacterized protein</fullName>
    </submittedName>
</protein>
<dbReference type="AlphaFoldDB" id="A0A1M7JBZ4"/>
<dbReference type="Proteomes" id="UP000183974">
    <property type="component" value="Unassembled WGS sequence"/>
</dbReference>
<evidence type="ECO:0000313" key="1">
    <source>
        <dbReference type="EMBL" id="SHM50536.1"/>
    </source>
</evidence>
<evidence type="ECO:0000313" key="2">
    <source>
        <dbReference type="Proteomes" id="UP000183974"/>
    </source>
</evidence>
<accession>A0A1M7JBZ4</accession>
<dbReference type="EMBL" id="FRBR01000019">
    <property type="protein sequence ID" value="SHM50536.1"/>
    <property type="molecule type" value="Genomic_DNA"/>
</dbReference>
<proteinExistence type="predicted"/>
<name>A0A1M7JBZ4_9RHOB</name>
<reference evidence="1 2" key="1">
    <citation type="submission" date="2016-11" db="EMBL/GenBank/DDBJ databases">
        <authorList>
            <person name="Jaros S."/>
            <person name="Januszkiewicz K."/>
            <person name="Wedrychowicz H."/>
        </authorList>
    </citation>
    <scope>NUCLEOTIDE SEQUENCE [LARGE SCALE GENOMIC DNA]</scope>
    <source>
        <strain evidence="1 2">DSM 29589</strain>
    </source>
</reference>
<gene>
    <name evidence="1" type="ORF">SAMN05444398_11930</name>
</gene>
<sequence length="86" mass="9484">MSNSDVYPMHRAPRCTATSKRTGLPCRNPAVRGWAVCRMHGARGGAKTGKAHPNWKHGERSQDAVALRGFVNRLIRETLDTDVWGG</sequence>
<organism evidence="1 2">
    <name type="scientific">Roseovarius pacificus</name>
    <dbReference type="NCBI Taxonomy" id="337701"/>
    <lineage>
        <taxon>Bacteria</taxon>
        <taxon>Pseudomonadati</taxon>
        <taxon>Pseudomonadota</taxon>
        <taxon>Alphaproteobacteria</taxon>
        <taxon>Rhodobacterales</taxon>
        <taxon>Roseobacteraceae</taxon>
        <taxon>Roseovarius</taxon>
    </lineage>
</organism>